<evidence type="ECO:0000256" key="1">
    <source>
        <dbReference type="SAM" id="MobiDB-lite"/>
    </source>
</evidence>
<evidence type="ECO:0000313" key="2">
    <source>
        <dbReference type="EMBL" id="KAF1942143.1"/>
    </source>
</evidence>
<keyword evidence="3" id="KW-1185">Reference proteome</keyword>
<reference evidence="2" key="1">
    <citation type="journal article" date="2020" name="Stud. Mycol.">
        <title>101 Dothideomycetes genomes: a test case for predicting lifestyles and emergence of pathogens.</title>
        <authorList>
            <person name="Haridas S."/>
            <person name="Albert R."/>
            <person name="Binder M."/>
            <person name="Bloem J."/>
            <person name="Labutti K."/>
            <person name="Salamov A."/>
            <person name="Andreopoulos B."/>
            <person name="Baker S."/>
            <person name="Barry K."/>
            <person name="Bills G."/>
            <person name="Bluhm B."/>
            <person name="Cannon C."/>
            <person name="Castanera R."/>
            <person name="Culley D."/>
            <person name="Daum C."/>
            <person name="Ezra D."/>
            <person name="Gonzalez J."/>
            <person name="Henrissat B."/>
            <person name="Kuo A."/>
            <person name="Liang C."/>
            <person name="Lipzen A."/>
            <person name="Lutzoni F."/>
            <person name="Magnuson J."/>
            <person name="Mondo S."/>
            <person name="Nolan M."/>
            <person name="Ohm R."/>
            <person name="Pangilinan J."/>
            <person name="Park H.-J."/>
            <person name="Ramirez L."/>
            <person name="Alfaro M."/>
            <person name="Sun H."/>
            <person name="Tritt A."/>
            <person name="Yoshinaga Y."/>
            <person name="Zwiers L.-H."/>
            <person name="Turgeon B."/>
            <person name="Goodwin S."/>
            <person name="Spatafora J."/>
            <person name="Crous P."/>
            <person name="Grigoriev I."/>
        </authorList>
    </citation>
    <scope>NUCLEOTIDE SEQUENCE</scope>
    <source>
        <strain evidence="2">CBS 161.51</strain>
    </source>
</reference>
<feature type="region of interest" description="Disordered" evidence="1">
    <location>
        <begin position="68"/>
        <end position="87"/>
    </location>
</feature>
<sequence>MTFQTQMGISLSNSKTPADVSKDLAANLPNSIVHRPRPDIMNIRTTSPPHTPIQLQRPLTVPLNLSSTHRSLASTPYRPQPLQGRVR</sequence>
<evidence type="ECO:0000313" key="3">
    <source>
        <dbReference type="Proteomes" id="UP000800038"/>
    </source>
</evidence>
<dbReference type="Proteomes" id="UP000800038">
    <property type="component" value="Unassembled WGS sequence"/>
</dbReference>
<feature type="region of interest" description="Disordered" evidence="1">
    <location>
        <begin position="29"/>
        <end position="55"/>
    </location>
</feature>
<accession>A0A6A5SPY1</accession>
<name>A0A6A5SPY1_9PLEO</name>
<proteinExistence type="predicted"/>
<dbReference type="AlphaFoldDB" id="A0A6A5SPY1"/>
<organism evidence="2 3">
    <name type="scientific">Clathrospora elynae</name>
    <dbReference type="NCBI Taxonomy" id="706981"/>
    <lineage>
        <taxon>Eukaryota</taxon>
        <taxon>Fungi</taxon>
        <taxon>Dikarya</taxon>
        <taxon>Ascomycota</taxon>
        <taxon>Pezizomycotina</taxon>
        <taxon>Dothideomycetes</taxon>
        <taxon>Pleosporomycetidae</taxon>
        <taxon>Pleosporales</taxon>
        <taxon>Diademaceae</taxon>
        <taxon>Clathrospora</taxon>
    </lineage>
</organism>
<gene>
    <name evidence="2" type="ORF">EJ02DRAFT_454505</name>
</gene>
<dbReference type="EMBL" id="ML976038">
    <property type="protein sequence ID" value="KAF1942143.1"/>
    <property type="molecule type" value="Genomic_DNA"/>
</dbReference>
<protein>
    <submittedName>
        <fullName evidence="2">Uncharacterized protein</fullName>
    </submittedName>
</protein>